<dbReference type="PANTHER" id="PTHR42899">
    <property type="entry name" value="SPERMATOGENESIS-ASSOCIATED PROTEIN 20"/>
    <property type="match status" value="1"/>
</dbReference>
<protein>
    <recommendedName>
        <fullName evidence="1">Spermatogenesis-associated protein 20-like TRX domain-containing protein</fullName>
    </recommendedName>
</protein>
<feature type="domain" description="Spermatogenesis-associated protein 20-like TRX" evidence="1">
    <location>
        <begin position="3"/>
        <end position="164"/>
    </location>
</feature>
<comment type="caution">
    <text evidence="2">The sequence shown here is derived from an EMBL/GenBank/DDBJ whole genome shotgun (WGS) entry which is preliminary data.</text>
</comment>
<reference evidence="2" key="1">
    <citation type="journal article" date="2014" name="Front. Microbiol.">
        <title>High frequency of phylogenetically diverse reductive dehalogenase-homologous genes in deep subseafloor sedimentary metagenomes.</title>
        <authorList>
            <person name="Kawai M."/>
            <person name="Futagami T."/>
            <person name="Toyoda A."/>
            <person name="Takaki Y."/>
            <person name="Nishi S."/>
            <person name="Hori S."/>
            <person name="Arai W."/>
            <person name="Tsubouchi T."/>
            <person name="Morono Y."/>
            <person name="Uchiyama I."/>
            <person name="Ito T."/>
            <person name="Fujiyama A."/>
            <person name="Inagaki F."/>
            <person name="Takami H."/>
        </authorList>
    </citation>
    <scope>NUCLEOTIDE SEQUENCE</scope>
    <source>
        <strain evidence="2">Expedition CK06-06</strain>
    </source>
</reference>
<dbReference type="InterPro" id="IPR004879">
    <property type="entry name" value="Ssp411-like_TRX"/>
</dbReference>
<dbReference type="InterPro" id="IPR036249">
    <property type="entry name" value="Thioredoxin-like_sf"/>
</dbReference>
<dbReference type="Pfam" id="PF03190">
    <property type="entry name" value="Thioredox_DsbH"/>
    <property type="match status" value="1"/>
</dbReference>
<feature type="non-terminal residue" evidence="2">
    <location>
        <position position="204"/>
    </location>
</feature>
<organism evidence="2">
    <name type="scientific">marine sediment metagenome</name>
    <dbReference type="NCBI Taxonomy" id="412755"/>
    <lineage>
        <taxon>unclassified sequences</taxon>
        <taxon>metagenomes</taxon>
        <taxon>ecological metagenomes</taxon>
    </lineage>
</organism>
<name>X0YV44_9ZZZZ</name>
<dbReference type="InterPro" id="IPR024705">
    <property type="entry name" value="Ssp411"/>
</dbReference>
<dbReference type="EMBL" id="BART01005076">
    <property type="protein sequence ID" value="GAG60579.1"/>
    <property type="molecule type" value="Genomic_DNA"/>
</dbReference>
<gene>
    <name evidence="2" type="ORF">S01H4_12115</name>
</gene>
<proteinExistence type="predicted"/>
<accession>X0YV44</accession>
<sequence length="204" mass="23524">MPNRLGHENSPYLLQHAENPVDWFPWGDEAIEIAKKEDKPIFLSIGYAACHWCHVMAHESFEDLETASIMNQYFVNIKVDREERPDLDNIYMNAVVALTGRGGWPMSVFLTPEGQPFFGGTYFPPVRRYNMSSFKEVLLNVARIWREDRSQLLRSSADLTEHLKSSGMSNKESQEFNEELLDETAMRLSQSYDWEDGGWGKAPK</sequence>
<dbReference type="AlphaFoldDB" id="X0YV44"/>
<evidence type="ECO:0000313" key="2">
    <source>
        <dbReference type="EMBL" id="GAG60579.1"/>
    </source>
</evidence>
<dbReference type="SUPFAM" id="SSF52833">
    <property type="entry name" value="Thioredoxin-like"/>
    <property type="match status" value="1"/>
</dbReference>
<dbReference type="PANTHER" id="PTHR42899:SF1">
    <property type="entry name" value="SPERMATOGENESIS-ASSOCIATED PROTEIN 20"/>
    <property type="match status" value="1"/>
</dbReference>
<dbReference type="CDD" id="cd02955">
    <property type="entry name" value="SSP411"/>
    <property type="match status" value="1"/>
</dbReference>
<dbReference type="Gene3D" id="3.40.30.10">
    <property type="entry name" value="Glutaredoxin"/>
    <property type="match status" value="1"/>
</dbReference>
<evidence type="ECO:0000259" key="1">
    <source>
        <dbReference type="Pfam" id="PF03190"/>
    </source>
</evidence>